<dbReference type="FunFam" id="1.20.120.550:FF:000003">
    <property type="entry name" value="Leukotriene C4 synthase"/>
    <property type="match status" value="1"/>
</dbReference>
<dbReference type="GO" id="GO:0008047">
    <property type="term" value="F:enzyme activator activity"/>
    <property type="evidence" value="ECO:0007669"/>
    <property type="project" value="InterPro"/>
</dbReference>
<evidence type="ECO:0000256" key="1">
    <source>
        <dbReference type="ARBA" id="ARBA00004477"/>
    </source>
</evidence>
<dbReference type="GO" id="GO:0004602">
    <property type="term" value="F:glutathione peroxidase activity"/>
    <property type="evidence" value="ECO:0007669"/>
    <property type="project" value="TreeGrafter"/>
</dbReference>
<evidence type="ECO:0000256" key="7">
    <source>
        <dbReference type="SAM" id="Phobius"/>
    </source>
</evidence>
<dbReference type="InterPro" id="IPR001129">
    <property type="entry name" value="Membr-assoc_MAPEG"/>
</dbReference>
<evidence type="ECO:0000256" key="4">
    <source>
        <dbReference type="ARBA" id="ARBA00022824"/>
    </source>
</evidence>
<dbReference type="GO" id="GO:0005789">
    <property type="term" value="C:endoplasmic reticulum membrane"/>
    <property type="evidence" value="ECO:0007669"/>
    <property type="project" value="UniProtKB-SubCell"/>
</dbReference>
<dbReference type="Pfam" id="PF01124">
    <property type="entry name" value="MAPEG"/>
    <property type="match status" value="1"/>
</dbReference>
<organism evidence="8 9">
    <name type="scientific">Pelobates cultripes</name>
    <name type="common">Western spadefoot toad</name>
    <dbReference type="NCBI Taxonomy" id="61616"/>
    <lineage>
        <taxon>Eukaryota</taxon>
        <taxon>Metazoa</taxon>
        <taxon>Chordata</taxon>
        <taxon>Craniata</taxon>
        <taxon>Vertebrata</taxon>
        <taxon>Euteleostomi</taxon>
        <taxon>Amphibia</taxon>
        <taxon>Batrachia</taxon>
        <taxon>Anura</taxon>
        <taxon>Pelobatoidea</taxon>
        <taxon>Pelobatidae</taxon>
        <taxon>Pelobates</taxon>
    </lineage>
</organism>
<dbReference type="PRINTS" id="PR00488">
    <property type="entry name" value="5LPOXGNASEAP"/>
</dbReference>
<feature type="transmembrane region" description="Helical" evidence="7">
    <location>
        <begin position="123"/>
        <end position="143"/>
    </location>
</feature>
<protein>
    <submittedName>
        <fullName evidence="8">Microsomal glutathione S-transferase 2</fullName>
    </submittedName>
</protein>
<gene>
    <name evidence="8" type="ORF">PECUL_23A003854</name>
</gene>
<dbReference type="SUPFAM" id="SSF161084">
    <property type="entry name" value="MAPEG domain-like"/>
    <property type="match status" value="1"/>
</dbReference>
<dbReference type="GO" id="GO:0019370">
    <property type="term" value="P:leukotriene biosynthetic process"/>
    <property type="evidence" value="ECO:0007669"/>
    <property type="project" value="UniProtKB-KW"/>
</dbReference>
<evidence type="ECO:0000256" key="5">
    <source>
        <dbReference type="ARBA" id="ARBA00022989"/>
    </source>
</evidence>
<keyword evidence="3" id="KW-0434">Leukotriene biosynthesis</keyword>
<dbReference type="EMBL" id="OW240917">
    <property type="protein sequence ID" value="CAH2301035.1"/>
    <property type="molecule type" value="Genomic_DNA"/>
</dbReference>
<dbReference type="InterPro" id="IPR050997">
    <property type="entry name" value="MAPEG"/>
</dbReference>
<proteinExistence type="predicted"/>
<keyword evidence="9" id="KW-1185">Reference proteome</keyword>
<evidence type="ECO:0000256" key="6">
    <source>
        <dbReference type="ARBA" id="ARBA00023136"/>
    </source>
</evidence>
<evidence type="ECO:0000256" key="2">
    <source>
        <dbReference type="ARBA" id="ARBA00022692"/>
    </source>
</evidence>
<dbReference type="InterPro" id="IPR001446">
    <property type="entry name" value="5_LipOase_AP"/>
</dbReference>
<evidence type="ECO:0000256" key="3">
    <source>
        <dbReference type="ARBA" id="ARBA00022751"/>
    </source>
</evidence>
<dbReference type="AlphaFoldDB" id="A0AAD1SI88"/>
<keyword evidence="5 7" id="KW-1133">Transmembrane helix</keyword>
<keyword evidence="4" id="KW-0256">Endoplasmic reticulum</keyword>
<keyword evidence="6 7" id="KW-0472">Membrane</keyword>
<evidence type="ECO:0000313" key="8">
    <source>
        <dbReference type="EMBL" id="CAH2301035.1"/>
    </source>
</evidence>
<dbReference type="InterPro" id="IPR023352">
    <property type="entry name" value="MAPEG-like_dom_sf"/>
</dbReference>
<dbReference type="PANTHER" id="PTHR10250:SF28">
    <property type="entry name" value="MICROSOMAL GLUTATHIONE S-TRANSFERASE 2"/>
    <property type="match status" value="1"/>
</dbReference>
<accession>A0AAD1SI88</accession>
<reference evidence="8" key="1">
    <citation type="submission" date="2022-03" db="EMBL/GenBank/DDBJ databases">
        <authorList>
            <person name="Alioto T."/>
            <person name="Alioto T."/>
            <person name="Gomez Garrido J."/>
        </authorList>
    </citation>
    <scope>NUCLEOTIDE SEQUENCE</scope>
</reference>
<dbReference type="GO" id="GO:0005635">
    <property type="term" value="C:nuclear envelope"/>
    <property type="evidence" value="ECO:0007669"/>
    <property type="project" value="TreeGrafter"/>
</dbReference>
<dbReference type="GO" id="GO:0004464">
    <property type="term" value="F:leukotriene-C4 synthase activity"/>
    <property type="evidence" value="ECO:0007669"/>
    <property type="project" value="TreeGrafter"/>
</dbReference>
<name>A0AAD1SI88_PELCU</name>
<dbReference type="Proteomes" id="UP001295444">
    <property type="component" value="Chromosome 06"/>
</dbReference>
<keyword evidence="2 7" id="KW-0812">Transmembrane</keyword>
<dbReference type="Gene3D" id="1.20.120.550">
    <property type="entry name" value="Membrane associated eicosanoid/glutathione metabolism-like domain"/>
    <property type="match status" value="1"/>
</dbReference>
<dbReference type="GO" id="GO:0004364">
    <property type="term" value="F:glutathione transferase activity"/>
    <property type="evidence" value="ECO:0007669"/>
    <property type="project" value="TreeGrafter"/>
</dbReference>
<comment type="subcellular location">
    <subcellularLocation>
        <location evidence="1">Endoplasmic reticulum membrane</location>
        <topology evidence="1">Multi-pass membrane protein</topology>
    </subcellularLocation>
</comment>
<dbReference type="PANTHER" id="PTHR10250">
    <property type="entry name" value="MICROSOMAL GLUTATHIONE S-TRANSFERASE"/>
    <property type="match status" value="1"/>
</dbReference>
<evidence type="ECO:0000313" key="9">
    <source>
        <dbReference type="Proteomes" id="UP001295444"/>
    </source>
</evidence>
<sequence length="152" mass="17269">MYFHSVANMSEDTVLLAAVSLLFACQQAYFANLVGKCRIKYKVIPPAVTGSPEFERTLRAQQNCIEFSAIFLIDLWTAGWFCNQELAALFGLLYIYGRHTYFYGYVESAKGRLKGFSVCKTSLILLLVLALTGITNSLFHKYFHLNLLKKLF</sequence>